<dbReference type="Proteomes" id="UP000537141">
    <property type="component" value="Unassembled WGS sequence"/>
</dbReference>
<dbReference type="InterPro" id="IPR011990">
    <property type="entry name" value="TPR-like_helical_dom_sf"/>
</dbReference>
<dbReference type="RefSeq" id="WP_184421293.1">
    <property type="nucleotide sequence ID" value="NZ_AP027362.1"/>
</dbReference>
<evidence type="ECO:0000313" key="10">
    <source>
        <dbReference type="Proteomes" id="UP000537141"/>
    </source>
</evidence>
<keyword evidence="6" id="KW-0472">Membrane</keyword>
<dbReference type="InterPro" id="IPR056413">
    <property type="entry name" value="TPR_CcmH_CycH"/>
</dbReference>
<dbReference type="Gene3D" id="1.25.40.10">
    <property type="entry name" value="Tetratricopeptide repeat domain"/>
    <property type="match status" value="1"/>
</dbReference>
<feature type="domain" description="Cytochrome c-type biogenesis protein H TPR" evidence="8">
    <location>
        <begin position="135"/>
        <end position="262"/>
    </location>
</feature>
<evidence type="ECO:0000259" key="7">
    <source>
        <dbReference type="Pfam" id="PF23892"/>
    </source>
</evidence>
<evidence type="ECO:0000256" key="5">
    <source>
        <dbReference type="PROSITE-ProRule" id="PRU00339"/>
    </source>
</evidence>
<evidence type="ECO:0000256" key="6">
    <source>
        <dbReference type="SAM" id="Phobius"/>
    </source>
</evidence>
<feature type="repeat" description="TPR" evidence="5">
    <location>
        <begin position="165"/>
        <end position="198"/>
    </location>
</feature>
<evidence type="ECO:0000259" key="8">
    <source>
        <dbReference type="Pfam" id="PF23914"/>
    </source>
</evidence>
<sequence length="417" mass="46234">MPEFFIIALIFIALTLLVVWLHFIRQGKQPEKADNSLRDEINVRLYHEHKAEIEKDFSQGNIDQESYGYLLAELDQSLLQDIEKNESEKNTIDAKAKRLSILWPIGLSIFIVAFSAYYYQQHGAYQLVSSTPKMSADNEQLSAEQAAFVELQKIKAELDKDPENADLWYSYGQGLVGTRQFDQAQAAFDKVMTLEGEKADIYGAKAQASYYKDQQKLTAEVKGFIDKALSIDAKDPSTNILLGMNSFLEQNFQEAIGFWQIVVDDNRSNVNVEALKQAIGEAKNRMMLSQTPASDTSAVNDTKVTVSVSLSASLEEQLAQSEDKVVFIYAIPTQGPRMPLAAIKLKTSDLPVEVTLTDANAMTPQAKLSDATTVHLYAIVSLDGGAGIKSGDFKAEITNVDVTNDKTHSLVIDKVVE</sequence>
<comment type="caution">
    <text evidence="9">The sequence shown here is derived from an EMBL/GenBank/DDBJ whole genome shotgun (WGS) entry which is preliminary data.</text>
</comment>
<dbReference type="NCBIfam" id="TIGR03142">
    <property type="entry name" value="cytochro_ccmI"/>
    <property type="match status" value="1"/>
</dbReference>
<dbReference type="InterPro" id="IPR017560">
    <property type="entry name" value="Cyt_c_biogenesis_CcmI"/>
</dbReference>
<dbReference type="AlphaFoldDB" id="A0A7X0TS37"/>
<dbReference type="Pfam" id="PF23914">
    <property type="entry name" value="TPR_CcmH_CycH"/>
    <property type="match status" value="1"/>
</dbReference>
<feature type="transmembrane region" description="Helical" evidence="6">
    <location>
        <begin position="99"/>
        <end position="119"/>
    </location>
</feature>
<feature type="domain" description="Cytochrome c-type biogenesis protein H Ig-like" evidence="7">
    <location>
        <begin position="304"/>
        <end position="413"/>
    </location>
</feature>
<evidence type="ECO:0000256" key="3">
    <source>
        <dbReference type="ARBA" id="ARBA00022748"/>
    </source>
</evidence>
<gene>
    <name evidence="9" type="ORF">HNQ55_000216</name>
</gene>
<evidence type="ECO:0000313" key="9">
    <source>
        <dbReference type="EMBL" id="MBB6541742.1"/>
    </source>
</evidence>
<comment type="subcellular location">
    <subcellularLocation>
        <location evidence="1">Cell envelope</location>
    </subcellularLocation>
</comment>
<dbReference type="Pfam" id="PF23892">
    <property type="entry name" value="Ig_CycH"/>
    <property type="match status" value="1"/>
</dbReference>
<keyword evidence="6" id="KW-0812">Transmembrane</keyword>
<dbReference type="GO" id="GO:0017004">
    <property type="term" value="P:cytochrome complex assembly"/>
    <property type="evidence" value="ECO:0007669"/>
    <property type="project" value="UniProtKB-KW"/>
</dbReference>
<dbReference type="InterPro" id="IPR051263">
    <property type="entry name" value="C-type_cytochrome_biogenesis"/>
</dbReference>
<dbReference type="InterPro" id="IPR019734">
    <property type="entry name" value="TPR_rpt"/>
</dbReference>
<keyword evidence="4 5" id="KW-0802">TPR repeat</keyword>
<dbReference type="PROSITE" id="PS50005">
    <property type="entry name" value="TPR"/>
    <property type="match status" value="1"/>
</dbReference>
<name>A0A7X0TS37_9GAMM</name>
<dbReference type="GO" id="GO:0030313">
    <property type="term" value="C:cell envelope"/>
    <property type="evidence" value="ECO:0007669"/>
    <property type="project" value="UniProtKB-SubCell"/>
</dbReference>
<keyword evidence="10" id="KW-1185">Reference proteome</keyword>
<evidence type="ECO:0000256" key="1">
    <source>
        <dbReference type="ARBA" id="ARBA00004196"/>
    </source>
</evidence>
<proteinExistence type="predicted"/>
<keyword evidence="6" id="KW-1133">Transmembrane helix</keyword>
<dbReference type="InterPro" id="IPR056412">
    <property type="entry name" value="Ig_CycH"/>
</dbReference>
<evidence type="ECO:0000256" key="4">
    <source>
        <dbReference type="ARBA" id="ARBA00022803"/>
    </source>
</evidence>
<dbReference type="EMBL" id="JACHHU010000001">
    <property type="protein sequence ID" value="MBB6541742.1"/>
    <property type="molecule type" value="Genomic_DNA"/>
</dbReference>
<accession>A0A7X0TS37</accession>
<dbReference type="SUPFAM" id="SSF48452">
    <property type="entry name" value="TPR-like"/>
    <property type="match status" value="1"/>
</dbReference>
<dbReference type="GO" id="GO:0005886">
    <property type="term" value="C:plasma membrane"/>
    <property type="evidence" value="ECO:0007669"/>
    <property type="project" value="TreeGrafter"/>
</dbReference>
<keyword evidence="2" id="KW-0677">Repeat</keyword>
<reference evidence="9 10" key="1">
    <citation type="submission" date="2020-08" db="EMBL/GenBank/DDBJ databases">
        <title>Genomic Encyclopedia of Type Strains, Phase IV (KMG-IV): sequencing the most valuable type-strain genomes for metagenomic binning, comparative biology and taxonomic classification.</title>
        <authorList>
            <person name="Goeker M."/>
        </authorList>
    </citation>
    <scope>NUCLEOTIDE SEQUENCE [LARGE SCALE GENOMIC DNA]</scope>
    <source>
        <strain evidence="9 10">DSM 26287</strain>
    </source>
</reference>
<feature type="transmembrane region" description="Helical" evidence="6">
    <location>
        <begin position="6"/>
        <end position="24"/>
    </location>
</feature>
<organism evidence="9 10">
    <name type="scientific">Thalassotalea piscium</name>
    <dbReference type="NCBI Taxonomy" id="1230533"/>
    <lineage>
        <taxon>Bacteria</taxon>
        <taxon>Pseudomonadati</taxon>
        <taxon>Pseudomonadota</taxon>
        <taxon>Gammaproteobacteria</taxon>
        <taxon>Alteromonadales</taxon>
        <taxon>Colwelliaceae</taxon>
        <taxon>Thalassotalea</taxon>
    </lineage>
</organism>
<evidence type="ECO:0000256" key="2">
    <source>
        <dbReference type="ARBA" id="ARBA00022737"/>
    </source>
</evidence>
<keyword evidence="3" id="KW-0201">Cytochrome c-type biogenesis</keyword>
<dbReference type="PANTHER" id="PTHR47870:SF4">
    <property type="entry name" value="CYTOCHROME C-TYPE BIOGENESIS PROTEIN CYCH"/>
    <property type="match status" value="1"/>
</dbReference>
<protein>
    <submittedName>
        <fullName evidence="9">Cytochrome c-type biogenesis protein CcmH</fullName>
    </submittedName>
</protein>
<dbReference type="PANTHER" id="PTHR47870">
    <property type="entry name" value="CYTOCHROME C-TYPE BIOGENESIS PROTEIN CCMH"/>
    <property type="match status" value="1"/>
</dbReference>